<keyword evidence="1 11" id="KW-0479">Metal-binding</keyword>
<dbReference type="PANTHER" id="PTHR32472">
    <property type="entry name" value="DNA REPAIR PROTEIN RADA"/>
    <property type="match status" value="1"/>
</dbReference>
<keyword evidence="4 13" id="KW-0863">Zinc-finger</keyword>
<dbReference type="PANTHER" id="PTHR32472:SF10">
    <property type="entry name" value="DNA REPAIR PROTEIN RADA-LIKE PROTEIN"/>
    <property type="match status" value="1"/>
</dbReference>
<dbReference type="InterPro" id="IPR020588">
    <property type="entry name" value="RecA_ATP-bd"/>
</dbReference>
<evidence type="ECO:0000259" key="14">
    <source>
        <dbReference type="PROSITE" id="PS50162"/>
    </source>
</evidence>
<keyword evidence="2 11" id="KW-0547">Nucleotide-binding</keyword>
<dbReference type="FunFam" id="3.40.50.300:FF:000050">
    <property type="entry name" value="DNA repair protein RadA"/>
    <property type="match status" value="1"/>
</dbReference>
<dbReference type="PROSITE" id="PS50162">
    <property type="entry name" value="RECA_2"/>
    <property type="match status" value="1"/>
</dbReference>
<dbReference type="InterPro" id="IPR014721">
    <property type="entry name" value="Ribsml_uS5_D2-typ_fold_subgr"/>
</dbReference>
<dbReference type="EMBL" id="CP005990">
    <property type="protein sequence ID" value="AGY91582.1"/>
    <property type="molecule type" value="Genomic_DNA"/>
</dbReference>
<evidence type="ECO:0000256" key="5">
    <source>
        <dbReference type="ARBA" id="ARBA00022801"/>
    </source>
</evidence>
<dbReference type="STRING" id="1335757.SPICUR_02875"/>
<organism evidence="15 16">
    <name type="scientific">Spiribacter curvatus</name>
    <dbReference type="NCBI Taxonomy" id="1335757"/>
    <lineage>
        <taxon>Bacteria</taxon>
        <taxon>Pseudomonadati</taxon>
        <taxon>Pseudomonadota</taxon>
        <taxon>Gammaproteobacteria</taxon>
        <taxon>Chromatiales</taxon>
        <taxon>Ectothiorhodospiraceae</taxon>
        <taxon>Spiribacter</taxon>
    </lineage>
</organism>
<dbReference type="CDD" id="cd01121">
    <property type="entry name" value="RadA_SMS_N"/>
    <property type="match status" value="1"/>
</dbReference>
<evidence type="ECO:0000256" key="6">
    <source>
        <dbReference type="ARBA" id="ARBA00022833"/>
    </source>
</evidence>
<dbReference type="GO" id="GO:0005829">
    <property type="term" value="C:cytosol"/>
    <property type="evidence" value="ECO:0007669"/>
    <property type="project" value="TreeGrafter"/>
</dbReference>
<accession>U5T5Z6</accession>
<dbReference type="GO" id="GO:0016787">
    <property type="term" value="F:hydrolase activity"/>
    <property type="evidence" value="ECO:0007669"/>
    <property type="project" value="UniProtKB-KW"/>
</dbReference>
<dbReference type="Gene3D" id="3.30.230.10">
    <property type="match status" value="1"/>
</dbReference>
<dbReference type="SUPFAM" id="SSF54211">
    <property type="entry name" value="Ribosomal protein S5 domain 2-like"/>
    <property type="match status" value="1"/>
</dbReference>
<gene>
    <name evidence="11" type="primary">radA</name>
    <name evidence="15" type="ORF">SPICUR_02875</name>
</gene>
<dbReference type="GO" id="GO:0005524">
    <property type="term" value="F:ATP binding"/>
    <property type="evidence" value="ECO:0007669"/>
    <property type="project" value="UniProtKB-UniRule"/>
</dbReference>
<keyword evidence="8 11" id="KW-0346">Stress response</keyword>
<comment type="function">
    <text evidence="13">DNA-dependent ATPase involved in processing of recombination intermediates, plays a role in repairing DNA breaks. Stimulates the branch migration of RecA-mediated strand transfer reactions, allowing the 3' invading strand to extend heteroduplex DNA faster. Binds ssDNA in the presence of ADP but not other nucleotides, has ATPase activity that is stimulated by ssDNA and various branched DNA structures, but inhibited by SSB. Does not have RecA's homology-searching function.</text>
</comment>
<protein>
    <recommendedName>
        <fullName evidence="11 12">DNA repair protein RadA</fullName>
    </recommendedName>
</protein>
<evidence type="ECO:0000256" key="9">
    <source>
        <dbReference type="ARBA" id="ARBA00023125"/>
    </source>
</evidence>
<dbReference type="InterPro" id="IPR020568">
    <property type="entry name" value="Ribosomal_Su5_D2-typ_SF"/>
</dbReference>
<dbReference type="Gene3D" id="3.40.50.300">
    <property type="entry name" value="P-loop containing nucleotide triphosphate hydrolases"/>
    <property type="match status" value="1"/>
</dbReference>
<dbReference type="GO" id="GO:0003684">
    <property type="term" value="F:damaged DNA binding"/>
    <property type="evidence" value="ECO:0007669"/>
    <property type="project" value="InterPro"/>
</dbReference>
<dbReference type="HAMAP" id="MF_01498">
    <property type="entry name" value="RadA_bact"/>
    <property type="match status" value="1"/>
</dbReference>
<dbReference type="SMART" id="SM00382">
    <property type="entry name" value="AAA"/>
    <property type="match status" value="1"/>
</dbReference>
<dbReference type="NCBIfam" id="TIGR00416">
    <property type="entry name" value="sms"/>
    <property type="match status" value="1"/>
</dbReference>
<dbReference type="MEROPS" id="S16.A04"/>
<sequence>MSSGCTGAETIMAKGSTKTRYVCTVCAAVSPQWAGQCPECGEWNTLEEQRTPTPAAGTRGSIQGRAQYAGDTGIRTLAEVPRDRETRFSAGVGEFDRVLGGGLVAGGVILLGGDPGIGKSTLLLEVVARVASRHGALYVTGEESLQQVGLRAERLGVGDAGLKLLAETRVETIIELAARERPEVLVVDSIQTIHSDALGSAPGGVAQVREAAAQLVQFAKQTGTVLFLVGHVTKEGQLAGPRVLEHMVDTVLYFESDSGSRYRLLRAVKNRFGAANELGVFAMLETGLKEVKNPSAIFLSRHEQPVPGSAILVTREGTRPLLLELQALVAESPLSNPRRLAVGMDGNRMGMLLAVLQRHAGVSTAGEDVFVNVVGGVRIAETASDLPALLAVISSLRDRPIPQDWVIFGEVGLAGEIRPVPNGPDRLAEAARHGFRRALVPAKNAPARGEAPDGLEVIGVERLDAALDWIREAD</sequence>
<evidence type="ECO:0000256" key="7">
    <source>
        <dbReference type="ARBA" id="ARBA00022840"/>
    </source>
</evidence>
<dbReference type="Pfam" id="PF13481">
    <property type="entry name" value="AAA_25"/>
    <property type="match status" value="1"/>
</dbReference>
<evidence type="ECO:0000256" key="13">
    <source>
        <dbReference type="RuleBase" id="RU003555"/>
    </source>
</evidence>
<dbReference type="SUPFAM" id="SSF52540">
    <property type="entry name" value="P-loop containing nucleoside triphosphate hydrolases"/>
    <property type="match status" value="1"/>
</dbReference>
<evidence type="ECO:0000256" key="12">
    <source>
        <dbReference type="NCBIfam" id="TIGR00416"/>
    </source>
</evidence>
<dbReference type="GO" id="GO:0008270">
    <property type="term" value="F:zinc ion binding"/>
    <property type="evidence" value="ECO:0007669"/>
    <property type="project" value="UniProtKB-KW"/>
</dbReference>
<dbReference type="HOGENOM" id="CLU_018264_0_1_6"/>
<feature type="region of interest" description="Lon-protease-like" evidence="11">
    <location>
        <begin position="368"/>
        <end position="474"/>
    </location>
</feature>
<name>U5T5Z6_9GAMM</name>
<dbReference type="KEGG" id="spiu:SPICUR_02875"/>
<evidence type="ECO:0000256" key="10">
    <source>
        <dbReference type="ARBA" id="ARBA00023204"/>
    </source>
</evidence>
<keyword evidence="10 11" id="KW-0234">DNA repair</keyword>
<dbReference type="eggNOG" id="COG1066">
    <property type="taxonomic scope" value="Bacteria"/>
</dbReference>
<proteinExistence type="inferred from homology"/>
<feature type="short sequence motif" description="RadA KNRFG motif" evidence="11">
    <location>
        <begin position="269"/>
        <end position="273"/>
    </location>
</feature>
<evidence type="ECO:0000256" key="2">
    <source>
        <dbReference type="ARBA" id="ARBA00022741"/>
    </source>
</evidence>
<feature type="domain" description="RecA family profile 1" evidence="14">
    <location>
        <begin position="84"/>
        <end position="232"/>
    </location>
</feature>
<keyword evidence="5" id="KW-0378">Hydrolase</keyword>
<keyword evidence="6 13" id="KW-0862">Zinc</keyword>
<evidence type="ECO:0000256" key="8">
    <source>
        <dbReference type="ARBA" id="ARBA00023016"/>
    </source>
</evidence>
<comment type="function">
    <text evidence="11">Plays a role in repairing double-strand DNA breaks, probably involving stabilizing or processing branched DNA or blocked replication forks.</text>
</comment>
<keyword evidence="3 11" id="KW-0227">DNA damage</keyword>
<dbReference type="Pfam" id="PF13541">
    <property type="entry name" value="ChlI"/>
    <property type="match status" value="1"/>
</dbReference>
<comment type="domain">
    <text evidence="11">The middle region has homology to RecA with ATPase motifs including the RadA KNRFG motif, while the C-terminus is homologous to Lon protease.</text>
</comment>
<evidence type="ECO:0000313" key="16">
    <source>
        <dbReference type="Proteomes" id="UP000017640"/>
    </source>
</evidence>
<feature type="binding site" evidence="11">
    <location>
        <begin position="113"/>
        <end position="120"/>
    </location>
    <ligand>
        <name>ATP</name>
        <dbReference type="ChEBI" id="CHEBI:30616"/>
    </ligand>
</feature>
<dbReference type="InterPro" id="IPR027417">
    <property type="entry name" value="P-loop_NTPase"/>
</dbReference>
<dbReference type="Pfam" id="PF18073">
    <property type="entry name" value="Zn_ribbon_LapB"/>
    <property type="match status" value="1"/>
</dbReference>
<evidence type="ECO:0000256" key="4">
    <source>
        <dbReference type="ARBA" id="ARBA00022771"/>
    </source>
</evidence>
<reference evidence="15 16" key="1">
    <citation type="journal article" date="2013" name="BMC Genomics">
        <title>Genomes of "Spiribacter", a streamlined, successful halophilic bacterium.</title>
        <authorList>
            <person name="Lopez-Perez M."/>
            <person name="Ghai R."/>
            <person name="Leon M.J."/>
            <person name="Rodriguez-Olmos A."/>
            <person name="Copa-Patino J.L."/>
            <person name="Soliveri J."/>
            <person name="Sanchez-Porro C."/>
            <person name="Ventosa A."/>
            <person name="Rodriguez-Valera F."/>
        </authorList>
    </citation>
    <scope>NUCLEOTIDE SEQUENCE [LARGE SCALE GENOMIC DNA]</scope>
    <source>
        <strain evidence="15 16">UAH-SP71</strain>
    </source>
</reference>
<dbReference type="PATRIC" id="fig|1335757.3.peg.568"/>
<evidence type="ECO:0000256" key="3">
    <source>
        <dbReference type="ARBA" id="ARBA00022763"/>
    </source>
</evidence>
<dbReference type="PRINTS" id="PR01874">
    <property type="entry name" value="DNAREPAIRADA"/>
</dbReference>
<dbReference type="GO" id="GO:0140664">
    <property type="term" value="F:ATP-dependent DNA damage sensor activity"/>
    <property type="evidence" value="ECO:0007669"/>
    <property type="project" value="InterPro"/>
</dbReference>
<dbReference type="GO" id="GO:0000725">
    <property type="term" value="P:recombinational repair"/>
    <property type="evidence" value="ECO:0007669"/>
    <property type="project" value="UniProtKB-UniRule"/>
</dbReference>
<keyword evidence="16" id="KW-1185">Reference proteome</keyword>
<dbReference type="Proteomes" id="UP000017640">
    <property type="component" value="Chromosome"/>
</dbReference>
<dbReference type="AlphaFoldDB" id="U5T5Z6"/>
<dbReference type="InterPro" id="IPR003593">
    <property type="entry name" value="AAA+_ATPase"/>
</dbReference>
<evidence type="ECO:0000313" key="15">
    <source>
        <dbReference type="EMBL" id="AGY91582.1"/>
    </source>
</evidence>
<evidence type="ECO:0000256" key="1">
    <source>
        <dbReference type="ARBA" id="ARBA00022723"/>
    </source>
</evidence>
<dbReference type="InterPro" id="IPR004504">
    <property type="entry name" value="DNA_repair_RadA"/>
</dbReference>
<dbReference type="InterPro" id="IPR041166">
    <property type="entry name" value="Rubredoxin_2"/>
</dbReference>
<keyword evidence="9 11" id="KW-0238">DNA-binding</keyword>
<keyword evidence="7 11" id="KW-0067">ATP-binding</keyword>
<evidence type="ECO:0000256" key="11">
    <source>
        <dbReference type="HAMAP-Rule" id="MF_01498"/>
    </source>
</evidence>
<comment type="similarity">
    <text evidence="11 13">Belongs to the RecA family. RadA subfamily.</text>
</comment>